<evidence type="ECO:0000313" key="1">
    <source>
        <dbReference type="EMBL" id="KPA46178.1"/>
    </source>
</evidence>
<sequence length="169" mass="19721">MIGYLFKPPPHYFTLRAPVITVVLSPKMDHSKNKRFWFFRRKDGNVEQGHNGLKFLWLPKEFTDNAGVAMLHYSSKRFRRNKTEGCPAVEEYGEQQQVQFHEEDSSNLWEGAFRPRKKDTGSGVCPKGSNWRQPTYLRNYWHPSVTSASLLYQFSQPVGFVRQAVITYS</sequence>
<organism evidence="1 2">
    <name type="scientific">Fusarium langsethiae</name>
    <dbReference type="NCBI Taxonomy" id="179993"/>
    <lineage>
        <taxon>Eukaryota</taxon>
        <taxon>Fungi</taxon>
        <taxon>Dikarya</taxon>
        <taxon>Ascomycota</taxon>
        <taxon>Pezizomycotina</taxon>
        <taxon>Sordariomycetes</taxon>
        <taxon>Hypocreomycetidae</taxon>
        <taxon>Hypocreales</taxon>
        <taxon>Nectriaceae</taxon>
        <taxon>Fusarium</taxon>
    </lineage>
</organism>
<evidence type="ECO:0000313" key="2">
    <source>
        <dbReference type="Proteomes" id="UP000037904"/>
    </source>
</evidence>
<reference evidence="1 2" key="1">
    <citation type="submission" date="2015-04" db="EMBL/GenBank/DDBJ databases">
        <title>The draft genome sequence of Fusarium langsethiae, a T-2/HT-2 mycotoxin producer.</title>
        <authorList>
            <person name="Lysoe E."/>
            <person name="Divon H.H."/>
            <person name="Terzi V."/>
            <person name="Orru L."/>
            <person name="Lamontanara A."/>
            <person name="Kolseth A.-K."/>
            <person name="Frandsen R.J."/>
            <person name="Nielsen K."/>
            <person name="Thrane U."/>
        </authorList>
    </citation>
    <scope>NUCLEOTIDE SEQUENCE [LARGE SCALE GENOMIC DNA]</scope>
    <source>
        <strain evidence="1 2">Fl201059</strain>
    </source>
</reference>
<proteinExistence type="predicted"/>
<protein>
    <submittedName>
        <fullName evidence="1">Uncharacterized protein</fullName>
    </submittedName>
</protein>
<keyword evidence="2" id="KW-1185">Reference proteome</keyword>
<name>A0A0M9F4W6_FUSLA</name>
<accession>A0A0M9F4W6</accession>
<dbReference type="AlphaFoldDB" id="A0A0M9F4W6"/>
<gene>
    <name evidence="1" type="ORF">FLAG1_00794</name>
</gene>
<dbReference type="EMBL" id="JXCE01000006">
    <property type="protein sequence ID" value="KPA46178.1"/>
    <property type="molecule type" value="Genomic_DNA"/>
</dbReference>
<dbReference type="Proteomes" id="UP000037904">
    <property type="component" value="Unassembled WGS sequence"/>
</dbReference>
<comment type="caution">
    <text evidence="1">The sequence shown here is derived from an EMBL/GenBank/DDBJ whole genome shotgun (WGS) entry which is preliminary data.</text>
</comment>